<dbReference type="Gene3D" id="3.40.50.300">
    <property type="entry name" value="P-loop containing nucleotide triphosphate hydrolases"/>
    <property type="match status" value="1"/>
</dbReference>
<sequence>MDNRDNTIQEDVQLEPIQSGGMQKTKEEYLHNCEKCKELAKLKSVGKCDMDPRESQRMTVRLAGYQELPFMKGAEKYQLQYYPDAEMEPYSWPAGYILRVKEQEELFQKSEKAEPSKFFNDTKIPSNFTAVAKVFDCLKEELKESKIPSFITYDYDFAATFYRAMGNKRNDQKLWKRKGFDLVQGDHDVCGILLDKNRVVVLFLEVKSRKRTDNAKHPLNELVGKAEDQLKKSERVFKQIVGATAFPRLFLCSLIAFPYLSKRDIAVSLSCTCNCSILTSDDLESRTSFKEFLIKNEVYVTRDGVQHPEAKACYLDVMRTYVAASASVKGMPRTEKDLHESIDERMKRALILLTPHQKMILQYSDRRVLFLAGGQGTGKTYLLLERAQRLAERDEKVIIINMSGGELSSSIKKWRESNEFKLNMKVMDSTDFPDSNKNDLEYFLEKINVYTDSHILIDEMQVIFGISQMSQKNPTQIGLEWKKFSERTKCKSVWIVWRASDAEYRETLDIHGVIGSLGGDKVERLTEIKRNTQPLGEFVVEVTQFIQKRFPCERYLPMQGLEYGWGNKEDPGGENRIPLVVVIPTDSEEYCAYEFASSAVAEIQSSLKNSQLVAIITRKDWERNILVRELRDRFAQNVAFLDLEGKLRGDPNPKFLAFHEHQVTGVSFQDLILLDDGKIFYNSWSRVVGMAQQSLHVVTTDPFPTSHWEEPEHQGLISHDILRKPYQRSKRELGLNTEDAKDIHDLLQHHGLETHKSPDPRVIEALLGKMLKKQKEKKRKLHVAFANAPIHPIGAGQGDTDGLRKEWESIIGSLLSHDSLGSLIIAFQPFVEYATTTFDVQKFKEAFQLTPEKGVSIIVNEVCGDVGFPHLLRHVRQYESPRELKVKYGTLNTRSQPSSLVLGVKPEFIIPPLEAHCHGRFQCIGGRGCVAITAVASLASKPLVRSCLLPFFHFLKLQPQQAFQTQKVK</sequence>
<dbReference type="EMBL" id="CAJPEV010004053">
    <property type="protein sequence ID" value="CAG0901077.1"/>
    <property type="molecule type" value="Genomic_DNA"/>
</dbReference>
<dbReference type="AlphaFoldDB" id="A0A7R9AD86"/>
<dbReference type="Proteomes" id="UP000677054">
    <property type="component" value="Unassembled WGS sequence"/>
</dbReference>
<dbReference type="EMBL" id="LR903570">
    <property type="protein sequence ID" value="CAD7252041.1"/>
    <property type="molecule type" value="Genomic_DNA"/>
</dbReference>
<evidence type="ECO:0000313" key="1">
    <source>
        <dbReference type="EMBL" id="CAD7252041.1"/>
    </source>
</evidence>
<reference evidence="1" key="1">
    <citation type="submission" date="2020-11" db="EMBL/GenBank/DDBJ databases">
        <authorList>
            <person name="Tran Van P."/>
        </authorList>
    </citation>
    <scope>NUCLEOTIDE SEQUENCE</scope>
</reference>
<dbReference type="InterPro" id="IPR027417">
    <property type="entry name" value="P-loop_NTPase"/>
</dbReference>
<name>A0A7R9AD86_9CRUS</name>
<dbReference type="SUPFAM" id="SSF52540">
    <property type="entry name" value="P-loop containing nucleoside triphosphate hydrolases"/>
    <property type="match status" value="1"/>
</dbReference>
<protein>
    <submittedName>
        <fullName evidence="1">Uncharacterized protein</fullName>
    </submittedName>
</protein>
<proteinExistence type="predicted"/>
<keyword evidence="2" id="KW-1185">Reference proteome</keyword>
<organism evidence="1">
    <name type="scientific">Darwinula stevensoni</name>
    <dbReference type="NCBI Taxonomy" id="69355"/>
    <lineage>
        <taxon>Eukaryota</taxon>
        <taxon>Metazoa</taxon>
        <taxon>Ecdysozoa</taxon>
        <taxon>Arthropoda</taxon>
        <taxon>Crustacea</taxon>
        <taxon>Oligostraca</taxon>
        <taxon>Ostracoda</taxon>
        <taxon>Podocopa</taxon>
        <taxon>Podocopida</taxon>
        <taxon>Darwinulocopina</taxon>
        <taxon>Darwinuloidea</taxon>
        <taxon>Darwinulidae</taxon>
        <taxon>Darwinula</taxon>
    </lineage>
</organism>
<evidence type="ECO:0000313" key="2">
    <source>
        <dbReference type="Proteomes" id="UP000677054"/>
    </source>
</evidence>
<gene>
    <name evidence="1" type="ORF">DSTB1V02_LOCUS11802</name>
</gene>
<accession>A0A7R9AD86</accession>